<feature type="signal peptide" evidence="1">
    <location>
        <begin position="1"/>
        <end position="26"/>
    </location>
</feature>
<name>A0A6B0UKF0_IXORI</name>
<evidence type="ECO:0008006" key="3">
    <source>
        <dbReference type="Google" id="ProtNLM"/>
    </source>
</evidence>
<protein>
    <recommendedName>
        <fullName evidence="3">Secreted protein</fullName>
    </recommendedName>
</protein>
<dbReference type="AlphaFoldDB" id="A0A6B0UKF0"/>
<organism evidence="2">
    <name type="scientific">Ixodes ricinus</name>
    <name type="common">Common tick</name>
    <name type="synonym">Acarus ricinus</name>
    <dbReference type="NCBI Taxonomy" id="34613"/>
    <lineage>
        <taxon>Eukaryota</taxon>
        <taxon>Metazoa</taxon>
        <taxon>Ecdysozoa</taxon>
        <taxon>Arthropoda</taxon>
        <taxon>Chelicerata</taxon>
        <taxon>Arachnida</taxon>
        <taxon>Acari</taxon>
        <taxon>Parasitiformes</taxon>
        <taxon>Ixodida</taxon>
        <taxon>Ixodoidea</taxon>
        <taxon>Ixodidae</taxon>
        <taxon>Ixodinae</taxon>
        <taxon>Ixodes</taxon>
    </lineage>
</organism>
<reference evidence="2" key="1">
    <citation type="submission" date="2019-12" db="EMBL/GenBank/DDBJ databases">
        <title>An insight into the sialome of adult female Ixodes ricinus ticks feeding for 6 days.</title>
        <authorList>
            <person name="Perner J."/>
            <person name="Ribeiro J.M.C."/>
        </authorList>
    </citation>
    <scope>NUCLEOTIDE SEQUENCE</scope>
    <source>
        <strain evidence="2">Semi-engorged</strain>
        <tissue evidence="2">Salivary glands</tissue>
    </source>
</reference>
<sequence>MPERLFFTTSLTILLATTWIRSGSNSRPSSRSRTHCTPWKYFSRSSRRKRTAHWACDPAKNLELFSRPRPVAMWMVSASSLLITVWCERRPDCVLTGDSSNSSRYSGRCIRRS</sequence>
<accession>A0A6B0UKF0</accession>
<keyword evidence="1" id="KW-0732">Signal</keyword>
<dbReference type="EMBL" id="GIFC01008154">
    <property type="protein sequence ID" value="MXU90237.1"/>
    <property type="molecule type" value="Transcribed_RNA"/>
</dbReference>
<evidence type="ECO:0000313" key="2">
    <source>
        <dbReference type="EMBL" id="MXU90237.1"/>
    </source>
</evidence>
<evidence type="ECO:0000256" key="1">
    <source>
        <dbReference type="SAM" id="SignalP"/>
    </source>
</evidence>
<feature type="chain" id="PRO_5025553372" description="Secreted protein" evidence="1">
    <location>
        <begin position="27"/>
        <end position="113"/>
    </location>
</feature>
<proteinExistence type="predicted"/>